<organism evidence="2 3">
    <name type="scientific">Gracilibacillus boraciitolerans JCM 21714</name>
    <dbReference type="NCBI Taxonomy" id="1298598"/>
    <lineage>
        <taxon>Bacteria</taxon>
        <taxon>Bacillati</taxon>
        <taxon>Bacillota</taxon>
        <taxon>Bacilli</taxon>
        <taxon>Bacillales</taxon>
        <taxon>Bacillaceae</taxon>
        <taxon>Gracilibacillus</taxon>
    </lineage>
</organism>
<accession>W4VIH5</accession>
<protein>
    <recommendedName>
        <fullName evidence="4">DUF4145 domain-containing protein</fullName>
    </recommendedName>
</protein>
<comment type="caution">
    <text evidence="2">The sequence shown here is derived from an EMBL/GenBank/DDBJ whole genome shotgun (WGS) entry which is preliminary data.</text>
</comment>
<evidence type="ECO:0000313" key="3">
    <source>
        <dbReference type="Proteomes" id="UP000019102"/>
    </source>
</evidence>
<keyword evidence="3" id="KW-1185">Reference proteome</keyword>
<proteinExistence type="predicted"/>
<evidence type="ECO:0008006" key="4">
    <source>
        <dbReference type="Google" id="ProtNLM"/>
    </source>
</evidence>
<evidence type="ECO:0000313" key="2">
    <source>
        <dbReference type="EMBL" id="GAE92941.1"/>
    </source>
</evidence>
<dbReference type="AlphaFoldDB" id="W4VIH5"/>
<dbReference type="EMBL" id="BAVS01000008">
    <property type="protein sequence ID" value="GAE92941.1"/>
    <property type="molecule type" value="Genomic_DNA"/>
</dbReference>
<name>W4VIH5_9BACI</name>
<reference evidence="2 3" key="1">
    <citation type="journal article" date="2014" name="Genome Announc.">
        <title>Draft Genome Sequence of the Boron-Tolerant and Moderately Halotolerant Bacterium Gracilibacillus boraciitolerans JCM 21714T.</title>
        <authorList>
            <person name="Ahmed I."/>
            <person name="Oshima K."/>
            <person name="Suda W."/>
            <person name="Kitamura K."/>
            <person name="Iida T."/>
            <person name="Ohmori Y."/>
            <person name="Fujiwara T."/>
            <person name="Hattori M."/>
            <person name="Ohkuma M."/>
        </authorList>
    </citation>
    <scope>NUCLEOTIDE SEQUENCE [LARGE SCALE GENOMIC DNA]</scope>
    <source>
        <strain evidence="2 3">JCM 21714</strain>
    </source>
</reference>
<feature type="region of interest" description="Disordered" evidence="1">
    <location>
        <begin position="1"/>
        <end position="20"/>
    </location>
</feature>
<sequence length="54" mass="6466">MDHIRKKGNEANHELPDMQEDDAEELLKFTEMLLRFVYELPGHMEKHIKKEDDA</sequence>
<dbReference type="Proteomes" id="UP000019102">
    <property type="component" value="Unassembled WGS sequence"/>
</dbReference>
<feature type="compositionally biased region" description="Basic and acidic residues" evidence="1">
    <location>
        <begin position="1"/>
        <end position="16"/>
    </location>
</feature>
<gene>
    <name evidence="2" type="ORF">JCM21714_1967</name>
</gene>
<evidence type="ECO:0000256" key="1">
    <source>
        <dbReference type="SAM" id="MobiDB-lite"/>
    </source>
</evidence>